<protein>
    <submittedName>
        <fullName evidence="1">Uncharacterized protein</fullName>
    </submittedName>
</protein>
<evidence type="ECO:0000313" key="2">
    <source>
        <dbReference type="Proteomes" id="UP000076088"/>
    </source>
</evidence>
<dbReference type="AlphaFoldDB" id="A0AAC9AXS6"/>
<sequence>MAGQRSEFGYYPRPLDITVGPVSIATLAGLPETVADIEADPGREGKWIYAPLQPVAHLGGGTSVRPYPARIFGLPKTHAIVHATASEIDQVDFHVWSLSFFSGMRFTITEAGFLDSTPIEPGVLVDFVLMGGSLPKSIELAEAFWIDNRAVPERARIWVAAVHALFMSQNPQHLQFERFTLLYTALDACFALAKSINPPPKSLTHSQRIAWMCDWLGMPVPAWADPAGGGGAQVAGMRNPTVHEALYMGEPLGFALHGVGGGPNLTLEMSGLVSRLLVALLGARNNRYISSSTGTRQRQGLDLG</sequence>
<dbReference type="Proteomes" id="UP000076088">
    <property type="component" value="Chromosome"/>
</dbReference>
<keyword evidence="2" id="KW-1185">Reference proteome</keyword>
<reference evidence="2" key="1">
    <citation type="submission" date="2015-11" db="EMBL/GenBank/DDBJ databases">
        <title>Complete genome sequence of a polyethylene-glycol degrader Sphingopyxis macrogoltabida 203N (NBRC 111659).</title>
        <authorList>
            <person name="Yoshiyuki O."/>
            <person name="Shouta N."/>
            <person name="Nagata Y."/>
            <person name="Numata M."/>
            <person name="Tsuchikane K."/>
            <person name="Hosoyama A."/>
            <person name="Yamazoe A."/>
            <person name="Tsuda M."/>
            <person name="Fujita N."/>
            <person name="Kawai F."/>
        </authorList>
    </citation>
    <scope>NUCLEOTIDE SEQUENCE [LARGE SCALE GENOMIC DNA]</scope>
    <source>
        <strain evidence="2">203N</strain>
    </source>
</reference>
<evidence type="ECO:0000313" key="1">
    <source>
        <dbReference type="EMBL" id="AMU91712.1"/>
    </source>
</evidence>
<dbReference type="EMBL" id="CP013344">
    <property type="protein sequence ID" value="AMU91712.1"/>
    <property type="molecule type" value="Genomic_DNA"/>
</dbReference>
<gene>
    <name evidence="1" type="ORF">ATM17_22110</name>
</gene>
<name>A0AAC9AXS6_SPHMC</name>
<dbReference type="KEGG" id="smaz:LH19_21535"/>
<proteinExistence type="predicted"/>
<accession>A0AAC9AXS6</accession>
<reference evidence="1 2" key="2">
    <citation type="journal article" date="2016" name="Genome Announc.">
        <title>Complete Genome Sequence of Sphingopyxis macrogoltabida Strain 203N (NBRC 111659), a Polyethylene Glycol Degrader.</title>
        <authorList>
            <person name="Ohtsubo Y."/>
            <person name="Nonoyama S."/>
            <person name="Nagata Y."/>
            <person name="Numata M."/>
            <person name="Tsuchikane K."/>
            <person name="Hosoyama A."/>
            <person name="Yamazoe A."/>
            <person name="Tsuda M."/>
            <person name="Fujita N."/>
            <person name="Kawai F."/>
        </authorList>
    </citation>
    <scope>NUCLEOTIDE SEQUENCE [LARGE SCALE GENOMIC DNA]</scope>
    <source>
        <strain evidence="1 2">203N</strain>
    </source>
</reference>
<organism evidence="1 2">
    <name type="scientific">Sphingopyxis macrogoltabida</name>
    <name type="common">Sphingomonas macrogoltabidus</name>
    <dbReference type="NCBI Taxonomy" id="33050"/>
    <lineage>
        <taxon>Bacteria</taxon>
        <taxon>Pseudomonadati</taxon>
        <taxon>Pseudomonadota</taxon>
        <taxon>Alphaproteobacteria</taxon>
        <taxon>Sphingomonadales</taxon>
        <taxon>Sphingomonadaceae</taxon>
        <taxon>Sphingopyxis</taxon>
    </lineage>
</organism>